<dbReference type="Gene3D" id="3.10.110.10">
    <property type="entry name" value="Ubiquitin Conjugating Enzyme"/>
    <property type="match status" value="1"/>
</dbReference>
<dbReference type="GeneID" id="22575620"/>
<dbReference type="SUPFAM" id="SSF54495">
    <property type="entry name" value="UBC-like"/>
    <property type="match status" value="1"/>
</dbReference>
<dbReference type="VEuPathDB" id="TriTrypDB:LPMP_242110"/>
<keyword evidence="4" id="KW-1185">Reference proteome</keyword>
<feature type="region of interest" description="Disordered" evidence="1">
    <location>
        <begin position="40"/>
        <end position="65"/>
    </location>
</feature>
<accession>A0A088RS95</accession>
<evidence type="ECO:0000313" key="3">
    <source>
        <dbReference type="EMBL" id="AIN98843.1"/>
    </source>
</evidence>
<dbReference type="Proteomes" id="UP000063063">
    <property type="component" value="Chromosome 24"/>
</dbReference>
<protein>
    <submittedName>
        <fullName evidence="3">Ubiquitin-conjugating enzyme, putative</fullName>
    </submittedName>
</protein>
<name>A0A088RS95_LEIPA</name>
<gene>
    <name evidence="3" type="ORF">LPMP_242110</name>
</gene>
<dbReference type="EMBL" id="CP009393">
    <property type="protein sequence ID" value="AIN98843.1"/>
    <property type="molecule type" value="Genomic_DNA"/>
</dbReference>
<dbReference type="OrthoDB" id="47801at2759"/>
<evidence type="ECO:0000313" key="4">
    <source>
        <dbReference type="Proteomes" id="UP000063063"/>
    </source>
</evidence>
<organism evidence="3 4">
    <name type="scientific">Leishmania panamensis</name>
    <dbReference type="NCBI Taxonomy" id="5679"/>
    <lineage>
        <taxon>Eukaryota</taxon>
        <taxon>Discoba</taxon>
        <taxon>Euglenozoa</taxon>
        <taxon>Kinetoplastea</taxon>
        <taxon>Metakinetoplastina</taxon>
        <taxon>Trypanosomatida</taxon>
        <taxon>Trypanosomatidae</taxon>
        <taxon>Leishmaniinae</taxon>
        <taxon>Leishmania</taxon>
        <taxon>Leishmania guyanensis species complex</taxon>
    </lineage>
</organism>
<dbReference type="KEGG" id="lpan:LPMP_242110"/>
<dbReference type="Pfam" id="PF00179">
    <property type="entry name" value="UQ_con"/>
    <property type="match status" value="1"/>
</dbReference>
<evidence type="ECO:0000256" key="1">
    <source>
        <dbReference type="SAM" id="MobiDB-lite"/>
    </source>
</evidence>
<dbReference type="VEuPathDB" id="TriTrypDB:LPAL13_240028400"/>
<dbReference type="CDD" id="cd00195">
    <property type="entry name" value="UBCc_UEV"/>
    <property type="match status" value="1"/>
</dbReference>
<reference evidence="3 4" key="1">
    <citation type="journal article" date="2015" name="Sci. Rep.">
        <title>The genome of Leishmania panamensis: insights into genomics of the L. (Viannia) subgenus.</title>
        <authorList>
            <person name="Llanes A."/>
            <person name="Restrepo C.M."/>
            <person name="Vecchio G.D."/>
            <person name="Anguizola F.J."/>
            <person name="Lleonart R."/>
        </authorList>
    </citation>
    <scope>NUCLEOTIDE SEQUENCE [LARGE SCALE GENOMIC DNA]</scope>
    <source>
        <strain evidence="3 4">MHOM/PA/94/PSC-1</strain>
    </source>
</reference>
<evidence type="ECO:0000259" key="2">
    <source>
        <dbReference type="Pfam" id="PF00179"/>
    </source>
</evidence>
<dbReference type="AlphaFoldDB" id="A0A088RS95"/>
<proteinExistence type="predicted"/>
<dbReference type="InterPro" id="IPR000608">
    <property type="entry name" value="UBC"/>
</dbReference>
<dbReference type="RefSeq" id="XP_010699550.1">
    <property type="nucleotide sequence ID" value="XM_010701248.1"/>
</dbReference>
<sequence>MASPFPSSHEHSTTTRDYLFRTLYLRREMLLLATHGTASEITSTTKGKDEEQPSPATSVEPASSTRQDVLLLPPLYSLDGLSLTPSASDESAFGEDPMLKQDHAWNGLVHVRSSSSPWHRGCFAFYVYFPSRYPFEPPIIELAGPLRSHPLLQERCLQCLGQRSGAAGHPLGIPSCDSAVTTTRSAPARRVFVPFEEVYATIDPMRVSVMSVLIRHMHLIFHPAEWPVSWRPPSMEADPTAHDSSTVNHILARRDVERRSVTQEVLLLKPFEQYVGTEVMEHFLNVWEASEGDAGDDVTDTVTVDEADWYTREVLPHLLHS</sequence>
<feature type="domain" description="UBC core" evidence="2">
    <location>
        <begin position="102"/>
        <end position="159"/>
    </location>
</feature>
<dbReference type="eggNOG" id="ENOG502S548">
    <property type="taxonomic scope" value="Eukaryota"/>
</dbReference>
<dbReference type="InterPro" id="IPR016135">
    <property type="entry name" value="UBQ-conjugating_enzyme/RWD"/>
</dbReference>
<feature type="compositionally biased region" description="Polar residues" evidence="1">
    <location>
        <begin position="54"/>
        <end position="65"/>
    </location>
</feature>